<evidence type="ECO:0000256" key="4">
    <source>
        <dbReference type="HAMAP-Rule" id="MF_01963"/>
    </source>
</evidence>
<dbReference type="PANTHER" id="PTHR42679">
    <property type="entry name" value="S-METHYL-5'-THIOADENOSINE PHOSPHORYLASE"/>
    <property type="match status" value="1"/>
</dbReference>
<dbReference type="GO" id="GO:0019509">
    <property type="term" value="P:L-methionine salvage from methylthioadenosine"/>
    <property type="evidence" value="ECO:0007669"/>
    <property type="project" value="TreeGrafter"/>
</dbReference>
<feature type="site" description="Important for substrate specificity" evidence="4">
    <location>
        <position position="220"/>
    </location>
</feature>
<dbReference type="GO" id="GO:0017061">
    <property type="term" value="F:S-methyl-5-thioadenosine phosphorylase activity"/>
    <property type="evidence" value="ECO:0007669"/>
    <property type="project" value="InterPro"/>
</dbReference>
<protein>
    <recommendedName>
        <fullName evidence="4">Purine nucleoside phosphorylase</fullName>
        <shortName evidence="4">PNP</shortName>
        <ecNumber evidence="4">2.4.2.1</ecNumber>
    </recommendedName>
</protein>
<keyword evidence="3 4" id="KW-0660">Purine salvage</keyword>
<dbReference type="EC" id="2.4.2.1" evidence="4"/>
<dbReference type="InterPro" id="IPR000845">
    <property type="entry name" value="Nucleoside_phosphorylase_d"/>
</dbReference>
<feature type="binding site" evidence="4">
    <location>
        <position position="181"/>
    </location>
    <ligand>
        <name>substrate</name>
    </ligand>
</feature>
<dbReference type="UniPathway" id="UPA00606"/>
<gene>
    <name evidence="6" type="ORF">UX10_C0001G0022</name>
</gene>
<dbReference type="HAMAP" id="MF_01963">
    <property type="entry name" value="MTAP"/>
    <property type="match status" value="1"/>
</dbReference>
<feature type="binding site" evidence="4">
    <location>
        <position position="182"/>
    </location>
    <ligand>
        <name>phosphate</name>
        <dbReference type="ChEBI" id="CHEBI:43474"/>
    </ligand>
</feature>
<proteinExistence type="inferred from homology"/>
<evidence type="ECO:0000256" key="1">
    <source>
        <dbReference type="ARBA" id="ARBA00022676"/>
    </source>
</evidence>
<dbReference type="SUPFAM" id="SSF53167">
    <property type="entry name" value="Purine and uridine phosphorylases"/>
    <property type="match status" value="1"/>
</dbReference>
<dbReference type="GO" id="GO:0005829">
    <property type="term" value="C:cytosol"/>
    <property type="evidence" value="ECO:0007669"/>
    <property type="project" value="TreeGrafter"/>
</dbReference>
<evidence type="ECO:0000259" key="5">
    <source>
        <dbReference type="Pfam" id="PF01048"/>
    </source>
</evidence>
<sequence length="262" mass="28872">MIGIFGGSGFYSFLDNLQEKHIDTPYGKPSAPVMMGEYQGMSVAFLPRHGKNHEFSPTRVPYKANIHAFKQLGVTRIFGPCAAGSLKAFVAPGHFVVADQVVDRTRHRDDSFFNAEGTPVAHITFADPYCPQMRGVAIEACKAEGVTVHEKGTVVVIEGPRFSTRAESKWFQNAGWEVINMTQYPEAILAREQEMCYVNISLITDYDAGLEGTDVKPVTHAGVLEVFKNNNERLMKVLSRMIAATPKETTCECQKVLTGAHG</sequence>
<dbReference type="InterPro" id="IPR010044">
    <property type="entry name" value="MTAP"/>
</dbReference>
<feature type="site" description="Important for substrate specificity" evidence="4">
    <location>
        <position position="163"/>
    </location>
</feature>
<evidence type="ECO:0000313" key="6">
    <source>
        <dbReference type="EMBL" id="KKU08263.1"/>
    </source>
</evidence>
<feature type="domain" description="Nucleoside phosphorylase" evidence="5">
    <location>
        <begin position="2"/>
        <end position="243"/>
    </location>
</feature>
<dbReference type="PANTHER" id="PTHR42679:SF2">
    <property type="entry name" value="S-METHYL-5'-THIOADENOSINE PHOSPHORYLASE"/>
    <property type="match status" value="1"/>
</dbReference>
<name>A0A0G1PS23_9BACT</name>
<dbReference type="EMBL" id="LCKX01000001">
    <property type="protein sequence ID" value="KKU08263.1"/>
    <property type="molecule type" value="Genomic_DNA"/>
</dbReference>
<keyword evidence="2 4" id="KW-0808">Transferase</keyword>
<evidence type="ECO:0000313" key="7">
    <source>
        <dbReference type="Proteomes" id="UP000033999"/>
    </source>
</evidence>
<dbReference type="PATRIC" id="fig|1619041.3.peg.23"/>
<accession>A0A0G1PS23</accession>
<feature type="binding site" evidence="4">
    <location>
        <begin position="205"/>
        <end position="207"/>
    </location>
    <ligand>
        <name>substrate</name>
    </ligand>
</feature>
<comment type="caution">
    <text evidence="4">Lacks conserved residue(s) required for the propagation of feature annotation.</text>
</comment>
<dbReference type="FunFam" id="3.40.50.1580:FF:000012">
    <property type="entry name" value="Probable 6-oxopurine nucleoside phosphorylase"/>
    <property type="match status" value="1"/>
</dbReference>
<dbReference type="NCBIfam" id="TIGR01694">
    <property type="entry name" value="MTAP"/>
    <property type="match status" value="1"/>
</dbReference>
<keyword evidence="1 4" id="KW-0328">Glycosyltransferase</keyword>
<dbReference type="AlphaFoldDB" id="A0A0G1PS23"/>
<comment type="similarity">
    <text evidence="4">Belongs to the PNP/MTAP phosphorylase family. MTAP subfamily.</text>
</comment>
<dbReference type="Pfam" id="PF01048">
    <property type="entry name" value="PNP_UDP_1"/>
    <property type="match status" value="1"/>
</dbReference>
<dbReference type="CDD" id="cd09010">
    <property type="entry name" value="MTAP_SsMTAPII_like_MTIP"/>
    <property type="match status" value="1"/>
</dbReference>
<dbReference type="Gene3D" id="3.40.50.1580">
    <property type="entry name" value="Nucleoside phosphorylase domain"/>
    <property type="match status" value="1"/>
</dbReference>
<comment type="subunit">
    <text evidence="4">Homohexamer. Dimer of a homotrimer.</text>
</comment>
<dbReference type="InterPro" id="IPR035994">
    <property type="entry name" value="Nucleoside_phosphorylase_sf"/>
</dbReference>
<feature type="binding site" evidence="4">
    <location>
        <begin position="48"/>
        <end position="49"/>
    </location>
    <ligand>
        <name>phosphate</name>
        <dbReference type="ChEBI" id="CHEBI:43474"/>
    </ligand>
</feature>
<evidence type="ECO:0000256" key="2">
    <source>
        <dbReference type="ARBA" id="ARBA00022679"/>
    </source>
</evidence>
<dbReference type="GO" id="GO:0006166">
    <property type="term" value="P:purine ribonucleoside salvage"/>
    <property type="evidence" value="ECO:0007669"/>
    <property type="project" value="UniProtKB-UniRule"/>
</dbReference>
<dbReference type="Proteomes" id="UP000033999">
    <property type="component" value="Unassembled WGS sequence"/>
</dbReference>
<reference evidence="6 7" key="1">
    <citation type="journal article" date="2015" name="Nature">
        <title>rRNA introns, odd ribosomes, and small enigmatic genomes across a large radiation of phyla.</title>
        <authorList>
            <person name="Brown C.T."/>
            <person name="Hug L.A."/>
            <person name="Thomas B.C."/>
            <person name="Sharon I."/>
            <person name="Castelle C.J."/>
            <person name="Singh A."/>
            <person name="Wilkins M.J."/>
            <person name="Williams K.H."/>
            <person name="Banfield J.F."/>
        </authorList>
    </citation>
    <scope>NUCLEOTIDE SEQUENCE [LARGE SCALE GENOMIC DNA]</scope>
</reference>
<feature type="binding site" evidence="4">
    <location>
        <position position="8"/>
    </location>
    <ligand>
        <name>phosphate</name>
        <dbReference type="ChEBI" id="CHEBI:43474"/>
    </ligand>
</feature>
<comment type="pathway">
    <text evidence="4">Purine metabolism; purine nucleoside salvage.</text>
</comment>
<evidence type="ECO:0000256" key="3">
    <source>
        <dbReference type="ARBA" id="ARBA00022726"/>
    </source>
</evidence>
<comment type="miscellaneous">
    <text evidence="4">Although this enzyme belongs to the family of MTA phosphorylases based on sequence homology, it lacks several conserved amino acids in the substrate binding pocket that confer specificity towards MTA.</text>
</comment>
<comment type="function">
    <text evidence="4">Purine nucleoside phosphorylase involved in purine salvage.</text>
</comment>
<comment type="caution">
    <text evidence="6">The sequence shown here is derived from an EMBL/GenBank/DDBJ whole genome shotgun (WGS) entry which is preliminary data.</text>
</comment>
<comment type="catalytic activity">
    <reaction evidence="4">
        <text>a purine D-ribonucleoside + phosphate = a purine nucleobase + alpha-D-ribose 1-phosphate</text>
        <dbReference type="Rhea" id="RHEA:19805"/>
        <dbReference type="ChEBI" id="CHEBI:26386"/>
        <dbReference type="ChEBI" id="CHEBI:43474"/>
        <dbReference type="ChEBI" id="CHEBI:57720"/>
        <dbReference type="ChEBI" id="CHEBI:142355"/>
        <dbReference type="EC" id="2.4.2.1"/>
    </reaction>
</comment>
<organism evidence="6 7">
    <name type="scientific">Candidatus Magasanikbacteria bacterium GW2011_GWA2_45_39</name>
    <dbReference type="NCBI Taxonomy" id="1619041"/>
    <lineage>
        <taxon>Bacteria</taxon>
        <taxon>Candidatus Magasanikiibacteriota</taxon>
    </lineage>
</organism>
<dbReference type="NCBIfam" id="NF005876">
    <property type="entry name" value="PRK07823.1"/>
    <property type="match status" value="1"/>
</dbReference>